<dbReference type="Proteomes" id="UP001465755">
    <property type="component" value="Unassembled WGS sequence"/>
</dbReference>
<evidence type="ECO:0000313" key="1">
    <source>
        <dbReference type="EMBL" id="KAK9813367.1"/>
    </source>
</evidence>
<sequence length="94" mass="11057">MRHYKVLAGYFVKRERRSHYPESVIESMRSACVVALRLEQNRPAIQHRQCEELNRGAHAKLLTSDNKARMRDFTKRGAQAHCRSCVSTRERCRL</sequence>
<keyword evidence="2" id="KW-1185">Reference proteome</keyword>
<gene>
    <name evidence="1" type="ORF">WJX73_002801</name>
</gene>
<evidence type="ECO:0000313" key="2">
    <source>
        <dbReference type="Proteomes" id="UP001465755"/>
    </source>
</evidence>
<name>A0AAW1PY83_9CHLO</name>
<organism evidence="1 2">
    <name type="scientific">Symbiochloris irregularis</name>
    <dbReference type="NCBI Taxonomy" id="706552"/>
    <lineage>
        <taxon>Eukaryota</taxon>
        <taxon>Viridiplantae</taxon>
        <taxon>Chlorophyta</taxon>
        <taxon>core chlorophytes</taxon>
        <taxon>Trebouxiophyceae</taxon>
        <taxon>Trebouxiales</taxon>
        <taxon>Trebouxiaceae</taxon>
        <taxon>Symbiochloris</taxon>
    </lineage>
</organism>
<reference evidence="1 2" key="1">
    <citation type="journal article" date="2024" name="Nat. Commun.">
        <title>Phylogenomics reveals the evolutionary origins of lichenization in chlorophyte algae.</title>
        <authorList>
            <person name="Puginier C."/>
            <person name="Libourel C."/>
            <person name="Otte J."/>
            <person name="Skaloud P."/>
            <person name="Haon M."/>
            <person name="Grisel S."/>
            <person name="Petersen M."/>
            <person name="Berrin J.G."/>
            <person name="Delaux P.M."/>
            <person name="Dal Grande F."/>
            <person name="Keller J."/>
        </authorList>
    </citation>
    <scope>NUCLEOTIDE SEQUENCE [LARGE SCALE GENOMIC DNA]</scope>
    <source>
        <strain evidence="1 2">SAG 2036</strain>
    </source>
</reference>
<protein>
    <submittedName>
        <fullName evidence="1">Uncharacterized protein</fullName>
    </submittedName>
</protein>
<comment type="caution">
    <text evidence="1">The sequence shown here is derived from an EMBL/GenBank/DDBJ whole genome shotgun (WGS) entry which is preliminary data.</text>
</comment>
<accession>A0AAW1PY83</accession>
<proteinExistence type="predicted"/>
<dbReference type="EMBL" id="JALJOQ010000005">
    <property type="protein sequence ID" value="KAK9813367.1"/>
    <property type="molecule type" value="Genomic_DNA"/>
</dbReference>
<dbReference type="AlphaFoldDB" id="A0AAW1PY83"/>